<dbReference type="CDD" id="cd07557">
    <property type="entry name" value="trimeric_dUTPase"/>
    <property type="match status" value="1"/>
</dbReference>
<comment type="subunit">
    <text evidence="3">Homotrimer.</text>
</comment>
<comment type="caution">
    <text evidence="5">The sequence shown here is derived from an EMBL/GenBank/DDBJ whole genome shotgun (WGS) entry which is preliminary data.</text>
</comment>
<feature type="binding site" evidence="3">
    <location>
        <position position="176"/>
    </location>
    <ligand>
        <name>dCTP</name>
        <dbReference type="ChEBI" id="CHEBI:61481"/>
    </ligand>
</feature>
<dbReference type="EMBL" id="BAAFGK010000002">
    <property type="protein sequence ID" value="GAB0056437.1"/>
    <property type="molecule type" value="Genomic_DNA"/>
</dbReference>
<dbReference type="InterPro" id="IPR011962">
    <property type="entry name" value="dCTP_deaminase"/>
</dbReference>
<comment type="caution">
    <text evidence="3">Lacks conserved residue(s) required for the propagation of feature annotation.</text>
</comment>
<dbReference type="Proteomes" id="UP001628193">
    <property type="component" value="Unassembled WGS sequence"/>
</dbReference>
<accession>A0ABQ0C6C6</accession>
<reference evidence="5 6" key="1">
    <citation type="submission" date="2024-09" db="EMBL/GenBank/DDBJ databases">
        <title>Draft genome sequence of Candidatus Magnetaquicoccaceae bacterium FCR-1.</title>
        <authorList>
            <person name="Shimoshige H."/>
            <person name="Shimamura S."/>
            <person name="Taoka A."/>
            <person name="Kobayashi H."/>
            <person name="Maekawa T."/>
        </authorList>
    </citation>
    <scope>NUCLEOTIDE SEQUENCE [LARGE SCALE GENOMIC DNA]</scope>
    <source>
        <strain evidence="5 6">FCR-1</strain>
    </source>
</reference>
<dbReference type="EC" id="3.5.4.13" evidence="3"/>
<evidence type="ECO:0000256" key="1">
    <source>
        <dbReference type="ARBA" id="ARBA00022801"/>
    </source>
</evidence>
<evidence type="ECO:0000256" key="3">
    <source>
        <dbReference type="HAMAP-Rule" id="MF_00146"/>
    </source>
</evidence>
<keyword evidence="6" id="KW-1185">Reference proteome</keyword>
<protein>
    <recommendedName>
        <fullName evidence="3">dCTP deaminase</fullName>
        <ecNumber evidence="3">3.5.4.13</ecNumber>
    </recommendedName>
    <alternativeName>
        <fullName evidence="3">Deoxycytidine triphosphate deaminase</fullName>
    </alternativeName>
</protein>
<dbReference type="HAMAP" id="MF_00146">
    <property type="entry name" value="dCTP_deaminase"/>
    <property type="match status" value="1"/>
</dbReference>
<dbReference type="GO" id="GO:0008829">
    <property type="term" value="F:dCTP deaminase activity"/>
    <property type="evidence" value="ECO:0007669"/>
    <property type="project" value="UniProtKB-EC"/>
</dbReference>
<feature type="binding site" evidence="3">
    <location>
        <position position="180"/>
    </location>
    <ligand>
        <name>dCTP</name>
        <dbReference type="ChEBI" id="CHEBI:61481"/>
    </ligand>
</feature>
<comment type="pathway">
    <text evidence="3">Pyrimidine metabolism; dUMP biosynthesis; dUMP from dCTP (dUTP route): step 1/2.</text>
</comment>
<comment type="similarity">
    <text evidence="3">Belongs to the dCTP deaminase family.</text>
</comment>
<dbReference type="InterPro" id="IPR033704">
    <property type="entry name" value="dUTPase_trimeric"/>
</dbReference>
<evidence type="ECO:0000256" key="4">
    <source>
        <dbReference type="SAM" id="MobiDB-lite"/>
    </source>
</evidence>
<comment type="catalytic activity">
    <reaction evidence="3">
        <text>dCTP + H2O + H(+) = dUTP + NH4(+)</text>
        <dbReference type="Rhea" id="RHEA:22680"/>
        <dbReference type="ChEBI" id="CHEBI:15377"/>
        <dbReference type="ChEBI" id="CHEBI:15378"/>
        <dbReference type="ChEBI" id="CHEBI:28938"/>
        <dbReference type="ChEBI" id="CHEBI:61481"/>
        <dbReference type="ChEBI" id="CHEBI:61555"/>
        <dbReference type="EC" id="3.5.4.13"/>
    </reaction>
</comment>
<feature type="binding site" evidence="3">
    <location>
        <position position="126"/>
    </location>
    <ligand>
        <name>dCTP</name>
        <dbReference type="ChEBI" id="CHEBI:61481"/>
    </ligand>
</feature>
<feature type="active site" description="Proton donor/acceptor" evidence="3">
    <location>
        <position position="136"/>
    </location>
</feature>
<sequence length="193" mass="21356">MRLSDQDIQKALESGRIVIDPLPPESCFGSFSIDVSLGNRFRTFRHVRMPYLDLADSKSIHSVSDACMEEIVLGDQERFFLHPGEFALGMTRERVGIGEDLVGWLDGRSSLARLGLMVHITAHSIDPGWDGHITFEFFNAGRLPLALHPGLRIGAISFETLSSPTTRPYGKKHGAKYHGQQGPLSSRLGLDEV</sequence>
<keyword evidence="3" id="KW-0547">Nucleotide-binding</keyword>
<gene>
    <name evidence="3 5" type="primary">dcd</name>
    <name evidence="5" type="ORF">SIID45300_00744</name>
</gene>
<organism evidence="5 6">
    <name type="scientific">Candidatus Magnetaquiglobus chichijimensis</name>
    <dbReference type="NCBI Taxonomy" id="3141448"/>
    <lineage>
        <taxon>Bacteria</taxon>
        <taxon>Pseudomonadati</taxon>
        <taxon>Pseudomonadota</taxon>
        <taxon>Magnetococcia</taxon>
        <taxon>Magnetococcales</taxon>
        <taxon>Candidatus Magnetaquicoccaceae</taxon>
        <taxon>Candidatus Magnetaquiglobus</taxon>
    </lineage>
</organism>
<evidence type="ECO:0000256" key="2">
    <source>
        <dbReference type="ARBA" id="ARBA00023080"/>
    </source>
</evidence>
<dbReference type="Pfam" id="PF22769">
    <property type="entry name" value="DCD"/>
    <property type="match status" value="1"/>
</dbReference>
<keyword evidence="1 3" id="KW-0378">Hydrolase</keyword>
<dbReference type="Gene3D" id="2.70.40.10">
    <property type="match status" value="1"/>
</dbReference>
<name>A0ABQ0C6C6_9PROT</name>
<evidence type="ECO:0000313" key="6">
    <source>
        <dbReference type="Proteomes" id="UP001628193"/>
    </source>
</evidence>
<dbReference type="InterPro" id="IPR036157">
    <property type="entry name" value="dUTPase-like_sf"/>
</dbReference>
<feature type="region of interest" description="Disordered" evidence="4">
    <location>
        <begin position="167"/>
        <end position="193"/>
    </location>
</feature>
<dbReference type="RefSeq" id="WP_420904144.1">
    <property type="nucleotide sequence ID" value="NZ_BAAFGK010000002.1"/>
</dbReference>
<comment type="function">
    <text evidence="3">Catalyzes the deamination of dCTP to dUTP.</text>
</comment>
<proteinExistence type="inferred from homology"/>
<dbReference type="PANTHER" id="PTHR42680">
    <property type="entry name" value="DCTP DEAMINASE"/>
    <property type="match status" value="1"/>
</dbReference>
<evidence type="ECO:0000313" key="5">
    <source>
        <dbReference type="EMBL" id="GAB0056437.1"/>
    </source>
</evidence>
<feature type="binding site" evidence="3">
    <location>
        <begin position="108"/>
        <end position="113"/>
    </location>
    <ligand>
        <name>dCTP</name>
        <dbReference type="ChEBI" id="CHEBI:61481"/>
    </ligand>
</feature>
<dbReference type="PANTHER" id="PTHR42680:SF3">
    <property type="entry name" value="DCTP DEAMINASE"/>
    <property type="match status" value="1"/>
</dbReference>
<keyword evidence="2 3" id="KW-0546">Nucleotide metabolism</keyword>
<dbReference type="SUPFAM" id="SSF51283">
    <property type="entry name" value="dUTPase-like"/>
    <property type="match status" value="1"/>
</dbReference>
<dbReference type="NCBIfam" id="TIGR02274">
    <property type="entry name" value="dCTP_deam"/>
    <property type="match status" value="1"/>
</dbReference>
<feature type="binding site" evidence="3">
    <location>
        <position position="169"/>
    </location>
    <ligand>
        <name>dCTP</name>
        <dbReference type="ChEBI" id="CHEBI:61481"/>
    </ligand>
</feature>